<name>A0A6J6EY82_9ZZZZ</name>
<reference evidence="1" key="1">
    <citation type="submission" date="2020-05" db="EMBL/GenBank/DDBJ databases">
        <authorList>
            <person name="Chiriac C."/>
            <person name="Salcher M."/>
            <person name="Ghai R."/>
            <person name="Kavagutti S V."/>
        </authorList>
    </citation>
    <scope>NUCLEOTIDE SEQUENCE</scope>
</reference>
<proteinExistence type="predicted"/>
<gene>
    <name evidence="1" type="ORF">UFOPK1767_00213</name>
</gene>
<dbReference type="AlphaFoldDB" id="A0A6J6EY82"/>
<dbReference type="EMBL" id="CAEZTZ010000015">
    <property type="protein sequence ID" value="CAB4579614.1"/>
    <property type="molecule type" value="Genomic_DNA"/>
</dbReference>
<organism evidence="1">
    <name type="scientific">freshwater metagenome</name>
    <dbReference type="NCBI Taxonomy" id="449393"/>
    <lineage>
        <taxon>unclassified sequences</taxon>
        <taxon>metagenomes</taxon>
        <taxon>ecological metagenomes</taxon>
    </lineage>
</organism>
<sequence length="72" mass="7347">MASTIMRAATSAANWGNLLAASELAAGTFIPEFWAMLVAVAPGNTMVTPTLVSSSSERSPSVMSFTAALDAP</sequence>
<accession>A0A6J6EY82</accession>
<evidence type="ECO:0000313" key="1">
    <source>
        <dbReference type="EMBL" id="CAB4579614.1"/>
    </source>
</evidence>
<protein>
    <submittedName>
        <fullName evidence="1">Unannotated protein</fullName>
    </submittedName>
</protein>